<dbReference type="Proteomes" id="UP000293045">
    <property type="component" value="Unassembled WGS sequence"/>
</dbReference>
<organism evidence="11 12">
    <name type="scientific">Hamiltosporidium magnivora</name>
    <dbReference type="NCBI Taxonomy" id="148818"/>
    <lineage>
        <taxon>Eukaryota</taxon>
        <taxon>Fungi</taxon>
        <taxon>Fungi incertae sedis</taxon>
        <taxon>Microsporidia</taxon>
        <taxon>Dubosqiidae</taxon>
        <taxon>Hamiltosporidium</taxon>
    </lineage>
</organism>
<feature type="transmembrane region" description="Helical" evidence="10">
    <location>
        <begin position="299"/>
        <end position="325"/>
    </location>
</feature>
<evidence type="ECO:0000256" key="8">
    <source>
        <dbReference type="ARBA" id="ARBA00023136"/>
    </source>
</evidence>
<feature type="transmembrane region" description="Helical" evidence="10">
    <location>
        <begin position="665"/>
        <end position="682"/>
    </location>
</feature>
<feature type="transmembrane region" description="Helical" evidence="10">
    <location>
        <begin position="703"/>
        <end position="721"/>
    </location>
</feature>
<keyword evidence="8 10" id="KW-0472">Membrane</keyword>
<comment type="similarity">
    <text evidence="2">Belongs to the glycosyltransferase 22 family. PIGB subfamily.</text>
</comment>
<proteinExistence type="inferred from homology"/>
<feature type="transmembrane region" description="Helical" evidence="10">
    <location>
        <begin position="564"/>
        <end position="584"/>
    </location>
</feature>
<evidence type="ECO:0000256" key="2">
    <source>
        <dbReference type="ARBA" id="ARBA00006065"/>
    </source>
</evidence>
<feature type="transmembrane region" description="Helical" evidence="10">
    <location>
        <begin position="221"/>
        <end position="242"/>
    </location>
</feature>
<keyword evidence="5 10" id="KW-0812">Transmembrane</keyword>
<evidence type="ECO:0000256" key="5">
    <source>
        <dbReference type="ARBA" id="ARBA00022692"/>
    </source>
</evidence>
<accession>A0A4Q9LJ86</accession>
<feature type="transmembrane region" description="Helical" evidence="10">
    <location>
        <begin position="65"/>
        <end position="90"/>
    </location>
</feature>
<reference evidence="11 12" key="1">
    <citation type="submission" date="2017-12" db="EMBL/GenBank/DDBJ databases">
        <authorList>
            <person name="Pombert J.-F."/>
            <person name="Haag K.L."/>
            <person name="Ebert D."/>
        </authorList>
    </citation>
    <scope>NUCLEOTIDE SEQUENCE [LARGE SCALE GENOMIC DNA]</scope>
    <source>
        <strain evidence="11">IL-BN-2</strain>
    </source>
</reference>
<evidence type="ECO:0000256" key="4">
    <source>
        <dbReference type="ARBA" id="ARBA00022679"/>
    </source>
</evidence>
<evidence type="ECO:0000313" key="12">
    <source>
        <dbReference type="Proteomes" id="UP000293045"/>
    </source>
</evidence>
<feature type="transmembrane region" description="Helical" evidence="10">
    <location>
        <begin position="96"/>
        <end position="118"/>
    </location>
</feature>
<dbReference type="GO" id="GO:0000026">
    <property type="term" value="F:alpha-1,2-mannosyltransferase activity"/>
    <property type="evidence" value="ECO:0007669"/>
    <property type="project" value="TreeGrafter"/>
</dbReference>
<evidence type="ECO:0000256" key="10">
    <source>
        <dbReference type="RuleBase" id="RU363075"/>
    </source>
</evidence>
<dbReference type="InterPro" id="IPR005599">
    <property type="entry name" value="GPI_mannosylTrfase"/>
</dbReference>
<keyword evidence="6 10" id="KW-0256">Endoplasmic reticulum</keyword>
<comment type="caution">
    <text evidence="11">The sequence shown here is derived from an EMBL/GenBank/DDBJ whole genome shotgun (WGS) entry which is preliminary data.</text>
</comment>
<keyword evidence="7 10" id="KW-1133">Transmembrane helix</keyword>
<comment type="function">
    <text evidence="9">Mannosyltransferase involved in glycosylphosphatidylinositol-anchor biosynthesis. Transfers the third mannose to Man2-GlcN-acyl-PI during GPI precursor assembly.</text>
</comment>
<dbReference type="Pfam" id="PF03901">
    <property type="entry name" value="Glyco_transf_22"/>
    <property type="match status" value="2"/>
</dbReference>
<feature type="transmembrane region" description="Helical" evidence="10">
    <location>
        <begin position="617"/>
        <end position="637"/>
    </location>
</feature>
<evidence type="ECO:0000256" key="1">
    <source>
        <dbReference type="ARBA" id="ARBA00004477"/>
    </source>
</evidence>
<dbReference type="EMBL" id="PIXR01000332">
    <property type="protein sequence ID" value="TBU07341.1"/>
    <property type="molecule type" value="Genomic_DNA"/>
</dbReference>
<dbReference type="EC" id="2.4.1.-" evidence="10"/>
<sequence length="967" mass="114111">MILKTIKNNLLLFFILYRLNNSFLLKTVFEPDEIWQNLEPINYIFYTKGTLTWDWMIGIRSVNYVLVYLIPLYFFKIFSDVFGFCCLFYIRNNFNIFLFLNFIFLCLLCCFTVVLCFFKLTDSGRFLINEKTKNRNQIINCPEDDVALKFMGKKEVLKRRKTNFQNNNLERFGLRQIIGFLSHPNILNNLYLVVLVILESKYQFFDEMVVKYTILPLYGKYGYLVSKIVNGIIAGLADYLIIKLGTIYKADEDTLIYVTALSHGLWLYSPRSHINSFELFMAVLCLYALETFKTPTISLLCLCFTFYLRSSILFLSGVHIFFAVFQKNYSSIEDDKMRKNKKNLPECNNLQQEKLECNETNNNDCNQSKDRTENVNPVTCSKLHSIVSYLKLVKVCCICLNIIRMIKNKFVEAFFKIRNIFCRKTDSKIDENLKKSANEKNIDFNNYKECFYSEKDNEQLKLADNQVNYKQDNKYNHYEENISYNDAKECYKPEDKSNDYKTKESIKDTKNKDIYKSDDTHGQSKIKGHIDTEVSVINSKINDFEDAEDLDLYNRYGRRVLSNIMVFIKNIPCCLLLVLLMALVDSYFYKELTFVPFVFFNVNVRWSVSEVFGEQHVLSYVWFFIVLTGFTGTFLFLNFNANQNIAISVLIYLIFYSALKHKEMRFIVPVIPFCNLLCAIGINKMSYRNTGGINYIRKKLYSGVLYVGLYITFFIGLYIGLVHQNTFDISFFMKTEVEKILTKSFFAANTDLDFYKNKNIKNSERHKIEISVDFQNVLGKNISVVQNTKNIEILYFVCPYSLPVYSFICYENVNIKSVSRNPDITVKMKDLVVCKRFDGQKVIFYEYEMYMDLLEATSESYKTQLESKKDKNNKIDNDKIVDEKVEKEMRNNNNRDDTDNAFIDKSINNSFEGYDYILIYKHIFEKYSNVFYEYEIINTFKYMHVLFEEEKGIYMLVLKSKKYNNHL</sequence>
<evidence type="ECO:0000256" key="3">
    <source>
        <dbReference type="ARBA" id="ARBA00022676"/>
    </source>
</evidence>
<protein>
    <recommendedName>
        <fullName evidence="10">Mannosyltransferase</fullName>
        <ecNumber evidence="10">2.4.1.-</ecNumber>
    </recommendedName>
</protein>
<dbReference type="GO" id="GO:0006506">
    <property type="term" value="P:GPI anchor biosynthetic process"/>
    <property type="evidence" value="ECO:0007669"/>
    <property type="project" value="TreeGrafter"/>
</dbReference>
<dbReference type="VEuPathDB" id="MicrosporidiaDB:CWI39_0332p0010"/>
<evidence type="ECO:0000256" key="7">
    <source>
        <dbReference type="ARBA" id="ARBA00022989"/>
    </source>
</evidence>
<keyword evidence="4 11" id="KW-0808">Transferase</keyword>
<dbReference type="PANTHER" id="PTHR22760:SF4">
    <property type="entry name" value="GPI MANNOSYLTRANSFERASE 3"/>
    <property type="match status" value="1"/>
</dbReference>
<dbReference type="GO" id="GO:0005789">
    <property type="term" value="C:endoplasmic reticulum membrane"/>
    <property type="evidence" value="ECO:0007669"/>
    <property type="project" value="UniProtKB-SubCell"/>
</dbReference>
<evidence type="ECO:0000256" key="9">
    <source>
        <dbReference type="ARBA" id="ARBA00024708"/>
    </source>
</evidence>
<comment type="subcellular location">
    <subcellularLocation>
        <location evidence="1 10">Endoplasmic reticulum membrane</location>
        <topology evidence="1 10">Multi-pass membrane protein</topology>
    </subcellularLocation>
</comment>
<name>A0A4Q9LJ86_9MICR</name>
<feature type="transmembrane region" description="Helical" evidence="10">
    <location>
        <begin position="644"/>
        <end position="659"/>
    </location>
</feature>
<evidence type="ECO:0000313" key="11">
    <source>
        <dbReference type="EMBL" id="TBU07341.1"/>
    </source>
</evidence>
<dbReference type="VEuPathDB" id="MicrosporidiaDB:CWI36_1122p0010"/>
<evidence type="ECO:0000256" key="6">
    <source>
        <dbReference type="ARBA" id="ARBA00022824"/>
    </source>
</evidence>
<gene>
    <name evidence="11" type="ORF">CWI39_0332p0010</name>
</gene>
<keyword evidence="3 10" id="KW-0328">Glycosyltransferase</keyword>
<dbReference type="PANTHER" id="PTHR22760">
    <property type="entry name" value="GLYCOSYLTRANSFERASE"/>
    <property type="match status" value="1"/>
</dbReference>
<dbReference type="AlphaFoldDB" id="A0A4Q9LJ86"/>